<feature type="region of interest" description="Disordered" evidence="1">
    <location>
        <begin position="1"/>
        <end position="34"/>
    </location>
</feature>
<keyword evidence="3" id="KW-0969">Cilium</keyword>
<keyword evidence="3" id="KW-0966">Cell projection</keyword>
<evidence type="ECO:0000256" key="1">
    <source>
        <dbReference type="SAM" id="MobiDB-lite"/>
    </source>
</evidence>
<protein>
    <submittedName>
        <fullName evidence="3">Flagellar hook-length control protein FliK</fullName>
    </submittedName>
</protein>
<keyword evidence="4" id="KW-1185">Reference proteome</keyword>
<feature type="compositionally biased region" description="Low complexity" evidence="1">
    <location>
        <begin position="341"/>
        <end position="355"/>
    </location>
</feature>
<sequence>MLMPQIGEEATVEQEAHRQKSNLTPSDGKGGLRAPIELADLGTEATAGAGQILDEQAGEKLNVLLKDPKAHLSKHSDANATTSDEALPSPDTAGAATAPADVSHLLALLGATQASADVGTMAQAVTPPVLSEFQALADSAGKAKTWEYTAGAKGSIRPEADANAVQSATEAGSDRIFRFTRADGKGQAVSMNVASDEDKAGGGASTTATKVEAVTVLEARRYLGLAPTSNASTITSQIASNPEWVNSLQSSTEASEPLTEGSTGKVLNTLKIQMHPIDLGTVTATLRLKDEELQVELKVETGDAFRQLSDDQDAMVKALRALGFAVDQVSVVFNSPDRSGANDTQQQAQNQTSQQGRETAGDGPAEGRRQNNENGSEPQDRGRWTRNEGTSDASSGAEPGRTGDVYM</sequence>
<proteinExistence type="predicted"/>
<feature type="region of interest" description="Disordered" evidence="1">
    <location>
        <begin position="335"/>
        <end position="407"/>
    </location>
</feature>
<dbReference type="InterPro" id="IPR038610">
    <property type="entry name" value="FliK-like_C_sf"/>
</dbReference>
<reference evidence="3 4" key="1">
    <citation type="journal article" date="2021" name="MBio">
        <title>Poor Competitiveness of Bradyrhizobium in Pigeon Pea Root Colonization in Indian Soils.</title>
        <authorList>
            <person name="Chalasani D."/>
            <person name="Basu A."/>
            <person name="Pullabhotla S.V.S.R.N."/>
            <person name="Jorrin B."/>
            <person name="Neal A.L."/>
            <person name="Poole P.S."/>
            <person name="Podile A.R."/>
            <person name="Tkacz A."/>
        </authorList>
    </citation>
    <scope>NUCLEOTIDE SEQUENCE [LARGE SCALE GENOMIC DNA]</scope>
    <source>
        <strain evidence="3 4">HU44</strain>
    </source>
</reference>
<evidence type="ECO:0000313" key="4">
    <source>
        <dbReference type="Proteomes" id="UP000757604"/>
    </source>
</evidence>
<evidence type="ECO:0000259" key="2">
    <source>
        <dbReference type="Pfam" id="PF02120"/>
    </source>
</evidence>
<organism evidence="3 4">
    <name type="scientific">Rhizobium herbae</name>
    <dbReference type="NCBI Taxonomy" id="508661"/>
    <lineage>
        <taxon>Bacteria</taxon>
        <taxon>Pseudomonadati</taxon>
        <taxon>Pseudomonadota</taxon>
        <taxon>Alphaproteobacteria</taxon>
        <taxon>Hyphomicrobiales</taxon>
        <taxon>Rhizobiaceae</taxon>
        <taxon>Rhizobium/Agrobacterium group</taxon>
        <taxon>Rhizobium</taxon>
    </lineage>
</organism>
<keyword evidence="3" id="KW-0282">Flagellum</keyword>
<evidence type="ECO:0000313" key="3">
    <source>
        <dbReference type="EMBL" id="MBW9063693.1"/>
    </source>
</evidence>
<dbReference type="Pfam" id="PF02120">
    <property type="entry name" value="Flg_hook"/>
    <property type="match status" value="1"/>
</dbReference>
<feature type="domain" description="Flagellar hook-length control protein-like C-terminal" evidence="2">
    <location>
        <begin position="267"/>
        <end position="337"/>
    </location>
</feature>
<name>A0ABS7H9B5_9HYPH</name>
<comment type="caution">
    <text evidence="3">The sequence shown here is derived from an EMBL/GenBank/DDBJ whole genome shotgun (WGS) entry which is preliminary data.</text>
</comment>
<dbReference type="Proteomes" id="UP000757604">
    <property type="component" value="Unassembled WGS sequence"/>
</dbReference>
<feature type="region of interest" description="Disordered" evidence="1">
    <location>
        <begin position="71"/>
        <end position="96"/>
    </location>
</feature>
<accession>A0ABS7H9B5</accession>
<gene>
    <name evidence="3" type="ORF">JNB71_10215</name>
</gene>
<dbReference type="Gene3D" id="3.30.750.140">
    <property type="match status" value="1"/>
</dbReference>
<dbReference type="EMBL" id="JAEUAO010000002">
    <property type="protein sequence ID" value="MBW9063693.1"/>
    <property type="molecule type" value="Genomic_DNA"/>
</dbReference>
<dbReference type="InterPro" id="IPR021136">
    <property type="entry name" value="Flagellar_hook_control-like_C"/>
</dbReference>